<evidence type="ECO:0000256" key="2">
    <source>
        <dbReference type="SAM" id="SignalP"/>
    </source>
</evidence>
<reference evidence="3 4" key="1">
    <citation type="submission" date="2022-10" db="EMBL/GenBank/DDBJ databases">
        <title>Luteolibacter arcticus strain CCTCC AB 2014275, whole genome shotgun sequencing project.</title>
        <authorList>
            <person name="Zhao G."/>
            <person name="Shen L."/>
        </authorList>
    </citation>
    <scope>NUCLEOTIDE SEQUENCE [LARGE SCALE GENOMIC DNA]</scope>
    <source>
        <strain evidence="3 4">CCTCC AB 2014275</strain>
    </source>
</reference>
<dbReference type="InterPro" id="IPR013425">
    <property type="entry name" value="Autotrns_rpt"/>
</dbReference>
<dbReference type="SUPFAM" id="SSF51126">
    <property type="entry name" value="Pectin lyase-like"/>
    <property type="match status" value="3"/>
</dbReference>
<evidence type="ECO:0000313" key="4">
    <source>
        <dbReference type="Proteomes" id="UP001320876"/>
    </source>
</evidence>
<proteinExistence type="predicted"/>
<sequence>MDSSTLRRTLLHTALLTTVTTAHAQLYFDINAATAGSGTPGAAAWNTGTNWSAAPAGDVATVGWTNGQAAIFSAGTEAAGTWNVTVTGTVQTNSITFNGATNSTVHNITGGTIDMATGGLVLDASAAAGTTGRSKTISSAIIGSGGLSIAANGDTSATGGGSNTIFSLTGANTFTGNTTITAGVVGYTSIFGDAANSVVLNGGGLLFNNTGTFTRNLQIEANGGVFRNYGAATSTLTGTLSGSGSIRRTDGGTAIYAGNGSAFTGALLVERGTLQAGNGVLTANPLANASGATLGDATGAGVLRYQLDGSFTLATPITYANAGSALIWQGTDAGDVMTINNIFGVANNTGTLQATSGAITLASGADVLVGAITLSSTPSNSATAVIGTLNVQPGAVLETRFMNIGDGGNNAGAVNQTGGTVKIATGGNGFRIGHWDNGANTPGSVYNLSGGTLDVSAIDVALNVGWDGAGTLNVSNTGLAKAWRLYVDAGGQDKPGIVNLTGGTIEVGAGGISSDGTAGSQLNLSGGTLKATSGSTWAAPMNATAATTSVIDVNGSTILSTGAFTGTGAVNVTDTATGGTFEFSQPAGTRTISPALGGSTTIRKSGAGTLVLSGNNTHTGNLFPDAGVLSLTGSNAFSIVDINDGVTFTGEGSTSGALSLGVTSGATLGVNHTTTGAFHVGGNLTLNGTSVISLGTPFSGTTNLLTYSGTLSGNASNLILPGAANYRSASVNFNPGVISLTINNADLTWTGTGGGLWDLNATSGWSNGGSNTFFWGDTVRFDDTSAVPAVAITGELAPNKITVDSDTNNYTITGGTGNFISGLGSLLKTGSSTLTISAPNTFSGGTIISEGTIVITGVNGGLGTGSVTLGDAATGNSPVELRLTNGRNIPNNITISSLATGSALLGYSGTGGSYTEFTGNIALQRDLTIRSGTTDRLHFTGAITGTGNLTIDGGKRVTMSGNNTYAGNLLIRDADTIFQTFGANSIPDTATVDVGANAIFQVYLADTIAGLTGTGFLQPIAGKPTLTVGNGNVSSTFSGTWRPLVSDHLNLTKIGTGTFTLSGPISSPGAITISGGTVEITSAGLFGRTLAAGTALPNRALIGTGTFRTSGSADVTLRRSSAGFTGAVQINGGVTTVGHSAALATAPVSINGGTLRFDNSGTNFTPLAANGLTTGTLTTDVTTNNLATLHAATGDVIPANMTHVYHGQIYLTAGQWTFAENFDDGAAVTISGTPIINDAVYNAVTTGTFSAPDDGWYTIDVRAYQIGGASGGVGAWATAGIGIGIKAGGTSTNVADYVALTDGALGTRLTTSNSYSFSNAITLAGPATIDTSTMVGTPGVAGVDGNGNSGDVTLTGVVSGTGSLTKTGVGTLLLNSANTYSGNTRVDAGRLTLATATLANAADVYIASGAVLNLIHGTNDTVHSLFINGVGLAVGTYNATSHPGIITGTGSLVVTTAGGSPFDSWASANGVSGGGVDSDADGIANGIEFVIGGDPSGPGSDSNSLLPTAAILPADPNYLTVVYRRTTASASMPVAQQPYVQYGTTLSSWTKAEHNVSGVIIAEDPNGFGTGIARVTVKIPRNLTTGKVFARLRVDIP</sequence>
<name>A0ABT3GRJ2_9BACT</name>
<comment type="caution">
    <text evidence="3">The sequence shown here is derived from an EMBL/GenBank/DDBJ whole genome shotgun (WGS) entry which is preliminary data.</text>
</comment>
<dbReference type="RefSeq" id="WP_264490225.1">
    <property type="nucleotide sequence ID" value="NZ_JAPDDT010000021.1"/>
</dbReference>
<dbReference type="EMBL" id="JAPDDT010000021">
    <property type="protein sequence ID" value="MCW1926117.1"/>
    <property type="molecule type" value="Genomic_DNA"/>
</dbReference>
<organism evidence="3 4">
    <name type="scientific">Luteolibacter arcticus</name>
    <dbReference type="NCBI Taxonomy" id="1581411"/>
    <lineage>
        <taxon>Bacteria</taxon>
        <taxon>Pseudomonadati</taxon>
        <taxon>Verrucomicrobiota</taxon>
        <taxon>Verrucomicrobiia</taxon>
        <taxon>Verrucomicrobiales</taxon>
        <taxon>Verrucomicrobiaceae</taxon>
        <taxon>Luteolibacter</taxon>
    </lineage>
</organism>
<dbReference type="NCBIfam" id="TIGR02601">
    <property type="entry name" value="autotrns_rpt"/>
    <property type="match status" value="3"/>
</dbReference>
<feature type="chain" id="PRO_5045131699" evidence="2">
    <location>
        <begin position="25"/>
        <end position="1597"/>
    </location>
</feature>
<evidence type="ECO:0000313" key="3">
    <source>
        <dbReference type="EMBL" id="MCW1926117.1"/>
    </source>
</evidence>
<protein>
    <submittedName>
        <fullName evidence="3">Autotransporter-associated beta strand repeat-containing protein</fullName>
    </submittedName>
</protein>
<evidence type="ECO:0000256" key="1">
    <source>
        <dbReference type="ARBA" id="ARBA00022729"/>
    </source>
</evidence>
<dbReference type="Pfam" id="PF12951">
    <property type="entry name" value="PATR"/>
    <property type="match status" value="5"/>
</dbReference>
<gene>
    <name evidence="3" type="ORF">OKA05_26395</name>
</gene>
<feature type="signal peptide" evidence="2">
    <location>
        <begin position="1"/>
        <end position="24"/>
    </location>
</feature>
<dbReference type="InterPro" id="IPR011050">
    <property type="entry name" value="Pectin_lyase_fold/virulence"/>
</dbReference>
<dbReference type="Proteomes" id="UP001320876">
    <property type="component" value="Unassembled WGS sequence"/>
</dbReference>
<keyword evidence="1 2" id="KW-0732">Signal</keyword>
<accession>A0ABT3GRJ2</accession>
<keyword evidence="4" id="KW-1185">Reference proteome</keyword>